<evidence type="ECO:0000313" key="1">
    <source>
        <dbReference type="EMBL" id="KAK3356110.1"/>
    </source>
</evidence>
<dbReference type="GeneID" id="87868417"/>
<dbReference type="AlphaFoldDB" id="A0AAE0JRH7"/>
<comment type="caution">
    <text evidence="1">The sequence shown here is derived from an EMBL/GenBank/DDBJ whole genome shotgun (WGS) entry which is preliminary data.</text>
</comment>
<evidence type="ECO:0000313" key="2">
    <source>
        <dbReference type="Proteomes" id="UP001278500"/>
    </source>
</evidence>
<reference evidence="1" key="1">
    <citation type="journal article" date="2023" name="Mol. Phylogenet. Evol.">
        <title>Genome-scale phylogeny and comparative genomics of the fungal order Sordariales.</title>
        <authorList>
            <person name="Hensen N."/>
            <person name="Bonometti L."/>
            <person name="Westerberg I."/>
            <person name="Brannstrom I.O."/>
            <person name="Guillou S."/>
            <person name="Cros-Aarteil S."/>
            <person name="Calhoun S."/>
            <person name="Haridas S."/>
            <person name="Kuo A."/>
            <person name="Mondo S."/>
            <person name="Pangilinan J."/>
            <person name="Riley R."/>
            <person name="LaButti K."/>
            <person name="Andreopoulos B."/>
            <person name="Lipzen A."/>
            <person name="Chen C."/>
            <person name="Yan M."/>
            <person name="Daum C."/>
            <person name="Ng V."/>
            <person name="Clum A."/>
            <person name="Steindorff A."/>
            <person name="Ohm R.A."/>
            <person name="Martin F."/>
            <person name="Silar P."/>
            <person name="Natvig D.O."/>
            <person name="Lalanne C."/>
            <person name="Gautier V."/>
            <person name="Ament-Velasquez S.L."/>
            <person name="Kruys A."/>
            <person name="Hutchinson M.I."/>
            <person name="Powell A.J."/>
            <person name="Barry K."/>
            <person name="Miller A.N."/>
            <person name="Grigoriev I.V."/>
            <person name="Debuchy R."/>
            <person name="Gladieux P."/>
            <person name="Hiltunen Thoren M."/>
            <person name="Johannesson H."/>
        </authorList>
    </citation>
    <scope>NUCLEOTIDE SEQUENCE</scope>
    <source>
        <strain evidence="1">CBS 560.94</strain>
    </source>
</reference>
<gene>
    <name evidence="1" type="ORF">B0H65DRAFT_67764</name>
</gene>
<protein>
    <submittedName>
        <fullName evidence="1">Uncharacterized protein</fullName>
    </submittedName>
</protein>
<dbReference type="RefSeq" id="XP_062687487.1">
    <property type="nucleotide sequence ID" value="XM_062831263.1"/>
</dbReference>
<dbReference type="Proteomes" id="UP001278500">
    <property type="component" value="Unassembled WGS sequence"/>
</dbReference>
<organism evidence="1 2">
    <name type="scientific">Neurospora tetraspora</name>
    <dbReference type="NCBI Taxonomy" id="94610"/>
    <lineage>
        <taxon>Eukaryota</taxon>
        <taxon>Fungi</taxon>
        <taxon>Dikarya</taxon>
        <taxon>Ascomycota</taxon>
        <taxon>Pezizomycotina</taxon>
        <taxon>Sordariomycetes</taxon>
        <taxon>Sordariomycetidae</taxon>
        <taxon>Sordariales</taxon>
        <taxon>Sordariaceae</taxon>
        <taxon>Neurospora</taxon>
    </lineage>
</organism>
<reference evidence="1" key="2">
    <citation type="submission" date="2023-06" db="EMBL/GenBank/DDBJ databases">
        <authorList>
            <consortium name="Lawrence Berkeley National Laboratory"/>
            <person name="Haridas S."/>
            <person name="Hensen N."/>
            <person name="Bonometti L."/>
            <person name="Westerberg I."/>
            <person name="Brannstrom I.O."/>
            <person name="Guillou S."/>
            <person name="Cros-Aarteil S."/>
            <person name="Calhoun S."/>
            <person name="Kuo A."/>
            <person name="Mondo S."/>
            <person name="Pangilinan J."/>
            <person name="Riley R."/>
            <person name="Labutti K."/>
            <person name="Andreopoulos B."/>
            <person name="Lipzen A."/>
            <person name="Chen C."/>
            <person name="Yanf M."/>
            <person name="Daum C."/>
            <person name="Ng V."/>
            <person name="Clum A."/>
            <person name="Steindorff A."/>
            <person name="Ohm R."/>
            <person name="Martin F."/>
            <person name="Silar P."/>
            <person name="Natvig D."/>
            <person name="Lalanne C."/>
            <person name="Gautier V."/>
            <person name="Ament-Velasquez S.L."/>
            <person name="Kruys A."/>
            <person name="Hutchinson M.I."/>
            <person name="Powell A.J."/>
            <person name="Barry K."/>
            <person name="Miller A.N."/>
            <person name="Grigoriev I.V."/>
            <person name="Debuchy R."/>
            <person name="Gladieux P."/>
            <person name="Thoren M.H."/>
            <person name="Johannesson H."/>
        </authorList>
    </citation>
    <scope>NUCLEOTIDE SEQUENCE</scope>
    <source>
        <strain evidence="1">CBS 560.94</strain>
    </source>
</reference>
<accession>A0AAE0JRH7</accession>
<proteinExistence type="predicted"/>
<sequence length="71" mass="7724">MAHETIPARWVWQSCLSAMRAMFEAFVYFALCLGHPLSICGNQDGVYKFGIIALGIWGGSVTSSPTTVKTV</sequence>
<keyword evidence="2" id="KW-1185">Reference proteome</keyword>
<dbReference type="EMBL" id="JAUEPP010000001">
    <property type="protein sequence ID" value="KAK3356110.1"/>
    <property type="molecule type" value="Genomic_DNA"/>
</dbReference>
<name>A0AAE0JRH7_9PEZI</name>